<evidence type="ECO:0000256" key="1">
    <source>
        <dbReference type="SAM" id="MobiDB-lite"/>
    </source>
</evidence>
<gene>
    <name evidence="2" type="ORF">EVAR_46697_1</name>
</gene>
<evidence type="ECO:0000313" key="2">
    <source>
        <dbReference type="EMBL" id="GBP70202.1"/>
    </source>
</evidence>
<keyword evidence="3" id="KW-1185">Reference proteome</keyword>
<sequence>MNTPFLTKSKIAPRAPAAAVAAATARAFHRSGGAARHATRHTRADGARCAADSDLSRRESCDMRTVALAWTLSAMLALLHAAPAPDPEPAPAPAAAPADDSTPEVIEIIAPAASAQETLATLNLGAAGGGAELSERNKRTIGILRQLFPALAQKIQQFTSELVRAFGPVLLRVALGGGASGAQAGSGGGGSGTVDLEDDDDDDDEMSSTPPTARARRALPSANPDAGATGAAPGDEQQLLSGAESQQAEVRVAFGEDQQAAAQTNNAAIDEITLDDGDASEENRNKRAPAPAATYEKIDLCRFLNFGVGAEANAGGGGSGNFIFDIVRVSTGDEPAPASPADRARRSVTAAGRGHGASRRFRLPTVRGHGLPQRGPHRLPYRHPRRR</sequence>
<evidence type="ECO:0000313" key="3">
    <source>
        <dbReference type="Proteomes" id="UP000299102"/>
    </source>
</evidence>
<accession>A0A4C1Y5T5</accession>
<dbReference type="EMBL" id="BGZK01001066">
    <property type="protein sequence ID" value="GBP70202.1"/>
    <property type="molecule type" value="Genomic_DNA"/>
</dbReference>
<feature type="compositionally biased region" description="Acidic residues" evidence="1">
    <location>
        <begin position="195"/>
        <end position="206"/>
    </location>
</feature>
<feature type="region of interest" description="Disordered" evidence="1">
    <location>
        <begin position="333"/>
        <end position="387"/>
    </location>
</feature>
<feature type="compositionally biased region" description="Gly residues" evidence="1">
    <location>
        <begin position="179"/>
        <end position="192"/>
    </location>
</feature>
<reference evidence="2 3" key="1">
    <citation type="journal article" date="2019" name="Commun. Biol.">
        <title>The bagworm genome reveals a unique fibroin gene that provides high tensile strength.</title>
        <authorList>
            <person name="Kono N."/>
            <person name="Nakamura H."/>
            <person name="Ohtoshi R."/>
            <person name="Tomita M."/>
            <person name="Numata K."/>
            <person name="Arakawa K."/>
        </authorList>
    </citation>
    <scope>NUCLEOTIDE SEQUENCE [LARGE SCALE GENOMIC DNA]</scope>
</reference>
<dbReference type="OrthoDB" id="8192083at2759"/>
<feature type="region of interest" description="Disordered" evidence="1">
    <location>
        <begin position="258"/>
        <end position="290"/>
    </location>
</feature>
<organism evidence="2 3">
    <name type="scientific">Eumeta variegata</name>
    <name type="common">Bagworm moth</name>
    <name type="synonym">Eumeta japonica</name>
    <dbReference type="NCBI Taxonomy" id="151549"/>
    <lineage>
        <taxon>Eukaryota</taxon>
        <taxon>Metazoa</taxon>
        <taxon>Ecdysozoa</taxon>
        <taxon>Arthropoda</taxon>
        <taxon>Hexapoda</taxon>
        <taxon>Insecta</taxon>
        <taxon>Pterygota</taxon>
        <taxon>Neoptera</taxon>
        <taxon>Endopterygota</taxon>
        <taxon>Lepidoptera</taxon>
        <taxon>Glossata</taxon>
        <taxon>Ditrysia</taxon>
        <taxon>Tineoidea</taxon>
        <taxon>Psychidae</taxon>
        <taxon>Oiketicinae</taxon>
        <taxon>Eumeta</taxon>
    </lineage>
</organism>
<proteinExistence type="predicted"/>
<dbReference type="AlphaFoldDB" id="A0A4C1Y5T5"/>
<feature type="compositionally biased region" description="Basic residues" evidence="1">
    <location>
        <begin position="375"/>
        <end position="387"/>
    </location>
</feature>
<feature type="region of interest" description="Disordered" evidence="1">
    <location>
        <begin position="179"/>
        <end position="246"/>
    </location>
</feature>
<name>A0A4C1Y5T5_EUMVA</name>
<feature type="compositionally biased region" description="Low complexity" evidence="1">
    <location>
        <begin position="222"/>
        <end position="235"/>
    </location>
</feature>
<protein>
    <submittedName>
        <fullName evidence="2">Uncharacterized protein</fullName>
    </submittedName>
</protein>
<feature type="compositionally biased region" description="Low complexity" evidence="1">
    <location>
        <begin position="258"/>
        <end position="268"/>
    </location>
</feature>
<comment type="caution">
    <text evidence="2">The sequence shown here is derived from an EMBL/GenBank/DDBJ whole genome shotgun (WGS) entry which is preliminary data.</text>
</comment>
<dbReference type="Proteomes" id="UP000299102">
    <property type="component" value="Unassembled WGS sequence"/>
</dbReference>